<dbReference type="Proteomes" id="UP000887565">
    <property type="component" value="Unplaced"/>
</dbReference>
<keyword evidence="3" id="KW-0436">Ligase</keyword>
<evidence type="ECO:0000256" key="2">
    <source>
        <dbReference type="ARBA" id="ARBA00013165"/>
    </source>
</evidence>
<dbReference type="InterPro" id="IPR014729">
    <property type="entry name" value="Rossmann-like_a/b/a_fold"/>
</dbReference>
<dbReference type="SUPFAM" id="SSF52374">
    <property type="entry name" value="Nucleotidylyl transferase"/>
    <property type="match status" value="1"/>
</dbReference>
<sequence>FRLTSSLRRQPLDGIFFKCREFASETIKRQSDAMKKWGIIADWSNCYTTMDKKYEADQLRCFWHFYKSGQIYRALMPVYWSPSSKTALAEAELEYKEDHISKSAFVRFRIVSLPNLSQFFSKPTQKLYALIWTTTPWTLPSNNALSFNPTEEYCILTKREDDKSGDEDFYLISVKCLNNVEKFLPGDQWKIAHKFKGEMLDCAFYINRFQAKNPQRFYASDNVVIDKGSTGIVHNAFAHGREDFLLGQKIRAKVECFVDECGRYTHGLNDQLTGLDVLTDGTEMVLQFLNRDVLDRHDFKHSYPYDWRTKKPVIVRASEQWFFDLSKIKTKAMEIVQQAHIIGYDSWKPMLNMLEQRNNWCISRQRSWGVPIPAFYTKNEDKIMMNEASINHICDLVEKYGSDCWWNMSENELLPNRVKKSLGICDKTDISKGQDIFDIWLDSGVAWLMVYNPNIDKEKPPADLILEGYDQFRGWFQSLLLTAVAKGLKTPPFAHTFVHGFVVDEKGYKMSKSIGNVIHPNQVTNGYETQNDACINGKMKKERTALKVVYAMRLL</sequence>
<dbReference type="GO" id="GO:0005739">
    <property type="term" value="C:mitochondrion"/>
    <property type="evidence" value="ECO:0007669"/>
    <property type="project" value="TreeGrafter"/>
</dbReference>
<dbReference type="EC" id="6.1.1.5" evidence="2"/>
<accession>A0A915K4J7</accession>
<dbReference type="GO" id="GO:0006428">
    <property type="term" value="P:isoleucyl-tRNA aminoacylation"/>
    <property type="evidence" value="ECO:0007669"/>
    <property type="project" value="InterPro"/>
</dbReference>
<evidence type="ECO:0000256" key="4">
    <source>
        <dbReference type="ARBA" id="ARBA00022741"/>
    </source>
</evidence>
<keyword evidence="7" id="KW-0030">Aminoacyl-tRNA synthetase</keyword>
<evidence type="ECO:0000256" key="5">
    <source>
        <dbReference type="ARBA" id="ARBA00022840"/>
    </source>
</evidence>
<dbReference type="InterPro" id="IPR002300">
    <property type="entry name" value="aa-tRNA-synth_Ia"/>
</dbReference>
<name>A0A915K4J7_ROMCU</name>
<evidence type="ECO:0000256" key="7">
    <source>
        <dbReference type="ARBA" id="ARBA00023146"/>
    </source>
</evidence>
<evidence type="ECO:0000259" key="9">
    <source>
        <dbReference type="Pfam" id="PF00133"/>
    </source>
</evidence>
<evidence type="ECO:0000256" key="1">
    <source>
        <dbReference type="ARBA" id="ARBA00005594"/>
    </source>
</evidence>
<protein>
    <recommendedName>
        <fullName evidence="2">isoleucine--tRNA ligase</fullName>
        <ecNumber evidence="2">6.1.1.5</ecNumber>
    </recommendedName>
    <alternativeName>
        <fullName evidence="8">Isoleucyl-tRNA synthetase</fullName>
    </alternativeName>
</protein>
<dbReference type="SUPFAM" id="SSF50677">
    <property type="entry name" value="ValRS/IleRS/LeuRS editing domain"/>
    <property type="match status" value="1"/>
</dbReference>
<evidence type="ECO:0000256" key="3">
    <source>
        <dbReference type="ARBA" id="ARBA00022598"/>
    </source>
</evidence>
<dbReference type="GO" id="GO:0032543">
    <property type="term" value="P:mitochondrial translation"/>
    <property type="evidence" value="ECO:0007669"/>
    <property type="project" value="TreeGrafter"/>
</dbReference>
<dbReference type="Gene3D" id="3.40.50.620">
    <property type="entry name" value="HUPs"/>
    <property type="match status" value="2"/>
</dbReference>
<dbReference type="GO" id="GO:0002161">
    <property type="term" value="F:aminoacyl-tRNA deacylase activity"/>
    <property type="evidence" value="ECO:0007669"/>
    <property type="project" value="InterPro"/>
</dbReference>
<reference evidence="11" key="1">
    <citation type="submission" date="2022-11" db="UniProtKB">
        <authorList>
            <consortium name="WormBaseParasite"/>
        </authorList>
    </citation>
    <scope>IDENTIFICATION</scope>
</reference>
<evidence type="ECO:0000313" key="11">
    <source>
        <dbReference type="WBParaSite" id="nRc.2.0.1.t33685-RA"/>
    </source>
</evidence>
<dbReference type="InterPro" id="IPR009008">
    <property type="entry name" value="Val/Leu/Ile-tRNA-synth_edit"/>
</dbReference>
<dbReference type="InterPro" id="IPR050081">
    <property type="entry name" value="Ile-tRNA_ligase"/>
</dbReference>
<proteinExistence type="inferred from homology"/>
<dbReference type="PRINTS" id="PR00984">
    <property type="entry name" value="TRNASYNTHILE"/>
</dbReference>
<keyword evidence="4" id="KW-0547">Nucleotide-binding</keyword>
<keyword evidence="10" id="KW-1185">Reference proteome</keyword>
<dbReference type="Gene3D" id="3.90.740.10">
    <property type="entry name" value="Valyl/Leucyl/Isoleucyl-tRNA synthetase, editing domain"/>
    <property type="match status" value="1"/>
</dbReference>
<evidence type="ECO:0000256" key="6">
    <source>
        <dbReference type="ARBA" id="ARBA00022917"/>
    </source>
</evidence>
<dbReference type="GO" id="GO:0004822">
    <property type="term" value="F:isoleucine-tRNA ligase activity"/>
    <property type="evidence" value="ECO:0007669"/>
    <property type="project" value="UniProtKB-EC"/>
</dbReference>
<dbReference type="PANTHER" id="PTHR42765">
    <property type="entry name" value="SOLEUCYL-TRNA SYNTHETASE"/>
    <property type="match status" value="1"/>
</dbReference>
<dbReference type="PANTHER" id="PTHR42765:SF1">
    <property type="entry name" value="ISOLEUCINE--TRNA LIGASE, MITOCHONDRIAL"/>
    <property type="match status" value="1"/>
</dbReference>
<dbReference type="OMA" id="QNDACIN"/>
<dbReference type="Pfam" id="PF00133">
    <property type="entry name" value="tRNA-synt_1"/>
    <property type="match status" value="1"/>
</dbReference>
<evidence type="ECO:0000313" key="10">
    <source>
        <dbReference type="Proteomes" id="UP000887565"/>
    </source>
</evidence>
<dbReference type="Gene3D" id="1.10.10.830">
    <property type="entry name" value="Ile-tRNA synthetase CP2 domain-like"/>
    <property type="match status" value="1"/>
</dbReference>
<keyword evidence="6" id="KW-0648">Protein biosynthesis</keyword>
<comment type="similarity">
    <text evidence="1">Belongs to the class-I aminoacyl-tRNA synthetase family.</text>
</comment>
<dbReference type="WBParaSite" id="nRc.2.0.1.t33685-RA">
    <property type="protein sequence ID" value="nRc.2.0.1.t33685-RA"/>
    <property type="gene ID" value="nRc.2.0.1.g33685"/>
</dbReference>
<evidence type="ECO:0000256" key="8">
    <source>
        <dbReference type="ARBA" id="ARBA00032665"/>
    </source>
</evidence>
<organism evidence="10 11">
    <name type="scientific">Romanomermis culicivorax</name>
    <name type="common">Nematode worm</name>
    <dbReference type="NCBI Taxonomy" id="13658"/>
    <lineage>
        <taxon>Eukaryota</taxon>
        <taxon>Metazoa</taxon>
        <taxon>Ecdysozoa</taxon>
        <taxon>Nematoda</taxon>
        <taxon>Enoplea</taxon>
        <taxon>Dorylaimia</taxon>
        <taxon>Mermithida</taxon>
        <taxon>Mermithoidea</taxon>
        <taxon>Mermithidae</taxon>
        <taxon>Romanomermis</taxon>
    </lineage>
</organism>
<feature type="domain" description="Aminoacyl-tRNA synthetase class Ia" evidence="9">
    <location>
        <begin position="18"/>
        <end position="529"/>
    </location>
</feature>
<dbReference type="InterPro" id="IPR002301">
    <property type="entry name" value="Ile-tRNA-ligase"/>
</dbReference>
<keyword evidence="5" id="KW-0067">ATP-binding</keyword>
<dbReference type="AlphaFoldDB" id="A0A915K4J7"/>
<dbReference type="GO" id="GO:0005524">
    <property type="term" value="F:ATP binding"/>
    <property type="evidence" value="ECO:0007669"/>
    <property type="project" value="UniProtKB-KW"/>
</dbReference>